<dbReference type="Pfam" id="PF00413">
    <property type="entry name" value="Peptidase_M10"/>
    <property type="match status" value="1"/>
</dbReference>
<feature type="binding site" evidence="10">
    <location>
        <position position="184"/>
    </location>
    <ligand>
        <name>Zn(2+)</name>
        <dbReference type="ChEBI" id="CHEBI:29105"/>
        <label>1</label>
    </ligand>
</feature>
<dbReference type="InterPro" id="IPR018487">
    <property type="entry name" value="Hemopexin-like_repeat"/>
</dbReference>
<keyword evidence="7" id="KW-0482">Metalloprotease</keyword>
<evidence type="ECO:0000256" key="13">
    <source>
        <dbReference type="SAM" id="SignalP"/>
    </source>
</evidence>
<feature type="chain" id="PRO_5032676413" description="Peptidase metallopeptidase domain-containing protein" evidence="13">
    <location>
        <begin position="16"/>
        <end position="444"/>
    </location>
</feature>
<comment type="similarity">
    <text evidence="1">Belongs to the peptidase M10A family.</text>
</comment>
<feature type="binding site" evidence="9">
    <location>
        <position position="220"/>
    </location>
    <ligand>
        <name>Zn(2+)</name>
        <dbReference type="ChEBI" id="CHEBI:29105"/>
        <label>2</label>
        <note>catalytic</note>
    </ligand>
</feature>
<evidence type="ECO:0000256" key="8">
    <source>
        <dbReference type="PIRSR" id="PIRSR001191-1"/>
    </source>
</evidence>
<evidence type="ECO:0000256" key="5">
    <source>
        <dbReference type="ARBA" id="ARBA00022801"/>
    </source>
</evidence>
<keyword evidence="3 9" id="KW-0479">Metal-binding</keyword>
<dbReference type="GO" id="GO:0004222">
    <property type="term" value="F:metalloendopeptidase activity"/>
    <property type="evidence" value="ECO:0007669"/>
    <property type="project" value="InterPro"/>
</dbReference>
<feature type="binding site" evidence="10">
    <location>
        <position position="171"/>
    </location>
    <ligand>
        <name>Zn(2+)</name>
        <dbReference type="ChEBI" id="CHEBI:29105"/>
        <label>1</label>
    </ligand>
</feature>
<dbReference type="SMART" id="SM00235">
    <property type="entry name" value="ZnMc"/>
    <property type="match status" value="1"/>
</dbReference>
<dbReference type="PROSITE" id="PS51642">
    <property type="entry name" value="HEMOPEXIN_2"/>
    <property type="match status" value="1"/>
</dbReference>
<dbReference type="EMBL" id="UYJE01007728">
    <property type="protein sequence ID" value="VDI57460.1"/>
    <property type="molecule type" value="Genomic_DNA"/>
</dbReference>
<dbReference type="Gene3D" id="2.110.10.10">
    <property type="entry name" value="Hemopexin-like domain"/>
    <property type="match status" value="1"/>
</dbReference>
<feature type="repeat" description="Hemopexin" evidence="11">
    <location>
        <begin position="392"/>
        <end position="438"/>
    </location>
</feature>
<comment type="caution">
    <text evidence="15">The sequence shown here is derived from an EMBL/GenBank/DDBJ whole genome shotgun (WGS) entry which is preliminary data.</text>
</comment>
<feature type="binding site" description="in inhibited form" evidence="10">
    <location>
        <position position="89"/>
    </location>
    <ligand>
        <name>Zn(2+)</name>
        <dbReference type="ChEBI" id="CHEBI:29105"/>
        <label>2</label>
        <note>catalytic</note>
    </ligand>
</feature>
<dbReference type="SUPFAM" id="SSF50923">
    <property type="entry name" value="Hemopexin-like domain"/>
    <property type="match status" value="1"/>
</dbReference>
<feature type="binding site" evidence="10">
    <location>
        <position position="169"/>
    </location>
    <ligand>
        <name>Zn(2+)</name>
        <dbReference type="ChEBI" id="CHEBI:29105"/>
        <label>1</label>
    </ligand>
</feature>
<feature type="binding site" evidence="10">
    <location>
        <position position="398"/>
    </location>
    <ligand>
        <name>Ca(2+)</name>
        <dbReference type="ChEBI" id="CHEBI:29108"/>
        <label>5</label>
    </ligand>
</feature>
<feature type="binding site" evidence="10">
    <location>
        <position position="192"/>
    </location>
    <ligand>
        <name>Ca(2+)</name>
        <dbReference type="ChEBI" id="CHEBI:29108"/>
        <label>2</label>
    </ligand>
</feature>
<sequence length="444" mass="49248">MRLIILIGFFTSSLGLYRHRHVRAVHDGDTGAADSYLEQFGYMSSAKSVKLHSTSERTEALKSFQRFNNLPITGKLDHDTVHKMNTPRCGVPDMEPSSDGLPKPYKLGPKWTKKNLSWRVTNFSDRLSNSVLKSEIARALKAWSDVADLSFTEVSSGEDIKIKFVTGSHGDNGPFDGEGGVLAHAFFPQNGDAHFDEGELWVVNKTGTDLFIVAAHEFGHSLGLDHSENDDALMAPYYTGYITNYQLHPDDIAGIRSQYGEQQNPSPTDPSPTDPSPTDPLPTDAPRPTPAVTVTPPPVDNRPELCFNGYEATIKSKKIYEFDSEGTRTRVLKIKKEKGRKILPEKTRAAFAVSENQVYMLGDSMAWQLDLSTLTISSESIKLISEEFPGLPSGTEAAMLYDTQTVYFFQSTMYYSFDLQTNTLNGGPYDAAAEFIKNDCEVLK</sequence>
<feature type="binding site" evidence="10">
    <location>
        <position position="199"/>
    </location>
    <ligand>
        <name>Ca(2+)</name>
        <dbReference type="ChEBI" id="CHEBI:29108"/>
        <label>1</label>
    </ligand>
</feature>
<dbReference type="GO" id="GO:0030198">
    <property type="term" value="P:extracellular matrix organization"/>
    <property type="evidence" value="ECO:0007669"/>
    <property type="project" value="TreeGrafter"/>
</dbReference>
<dbReference type="OrthoDB" id="406838at2759"/>
<evidence type="ECO:0000313" key="15">
    <source>
        <dbReference type="EMBL" id="VDI57460.1"/>
    </source>
</evidence>
<dbReference type="PIRSF" id="PIRSF001191">
    <property type="entry name" value="Peptidase_M10A_matrix"/>
    <property type="match status" value="1"/>
</dbReference>
<feature type="domain" description="Peptidase metallopeptidase" evidence="14">
    <location>
        <begin position="107"/>
        <end position="261"/>
    </location>
</feature>
<dbReference type="InterPro" id="IPR036365">
    <property type="entry name" value="PGBD-like_sf"/>
</dbReference>
<evidence type="ECO:0000256" key="12">
    <source>
        <dbReference type="SAM" id="MobiDB-lite"/>
    </source>
</evidence>
<dbReference type="AlphaFoldDB" id="A0A8B6G1S6"/>
<feature type="binding site" evidence="9">
    <location>
        <position position="216"/>
    </location>
    <ligand>
        <name>Zn(2+)</name>
        <dbReference type="ChEBI" id="CHEBI:29105"/>
        <label>2</label>
        <note>catalytic</note>
    </ligand>
</feature>
<feature type="binding site" evidence="10">
    <location>
        <position position="234"/>
    </location>
    <ligand>
        <name>Zn(2+)</name>
        <dbReference type="ChEBI" id="CHEBI:29105"/>
        <label>2</label>
        <note>catalytic</note>
    </ligand>
</feature>
<dbReference type="FunFam" id="3.40.390.10:FF:000068">
    <property type="entry name" value="Predicted protein"/>
    <property type="match status" value="1"/>
</dbReference>
<comment type="cofactor">
    <cofactor evidence="10">
        <name>Ca(2+)</name>
        <dbReference type="ChEBI" id="CHEBI:29108"/>
    </cofactor>
    <text evidence="10">Can bind about 5 Ca(2+) ions per subunit.</text>
</comment>
<feature type="binding site" evidence="10">
    <location>
        <position position="177"/>
    </location>
    <ligand>
        <name>Ca(2+)</name>
        <dbReference type="ChEBI" id="CHEBI:29108"/>
        <label>3</label>
    </ligand>
</feature>
<dbReference type="Proteomes" id="UP000596742">
    <property type="component" value="Unassembled WGS sequence"/>
</dbReference>
<dbReference type="GO" id="GO:0031012">
    <property type="term" value="C:extracellular matrix"/>
    <property type="evidence" value="ECO:0007669"/>
    <property type="project" value="InterPro"/>
</dbReference>
<evidence type="ECO:0000256" key="3">
    <source>
        <dbReference type="ARBA" id="ARBA00022723"/>
    </source>
</evidence>
<feature type="binding site" evidence="9">
    <location>
        <position position="226"/>
    </location>
    <ligand>
        <name>Zn(2+)</name>
        <dbReference type="ChEBI" id="CHEBI:29105"/>
        <label>2</label>
        <note>catalytic</note>
    </ligand>
</feature>
<dbReference type="InterPro" id="IPR033739">
    <property type="entry name" value="M10A_MMP"/>
</dbReference>
<dbReference type="PANTHER" id="PTHR10201">
    <property type="entry name" value="MATRIX METALLOPROTEINASE"/>
    <property type="match status" value="1"/>
</dbReference>
<keyword evidence="5" id="KW-0378">Hydrolase</keyword>
<evidence type="ECO:0000256" key="10">
    <source>
        <dbReference type="PIRSR" id="PIRSR621190-2"/>
    </source>
</evidence>
<dbReference type="InterPro" id="IPR002477">
    <property type="entry name" value="Peptidoglycan-bd-like"/>
</dbReference>
<reference evidence="15" key="1">
    <citation type="submission" date="2018-11" db="EMBL/GenBank/DDBJ databases">
        <authorList>
            <person name="Alioto T."/>
            <person name="Alioto T."/>
        </authorList>
    </citation>
    <scope>NUCLEOTIDE SEQUENCE</scope>
</reference>
<evidence type="ECO:0000256" key="6">
    <source>
        <dbReference type="ARBA" id="ARBA00022833"/>
    </source>
</evidence>
<dbReference type="GO" id="GO:0030574">
    <property type="term" value="P:collagen catabolic process"/>
    <property type="evidence" value="ECO:0007669"/>
    <property type="project" value="TreeGrafter"/>
</dbReference>
<dbReference type="GO" id="GO:0008270">
    <property type="term" value="F:zinc ion binding"/>
    <property type="evidence" value="ECO:0007669"/>
    <property type="project" value="InterPro"/>
</dbReference>
<accession>A0A8B6G1S6</accession>
<keyword evidence="10" id="KW-0106">Calcium</keyword>
<dbReference type="InterPro" id="IPR021190">
    <property type="entry name" value="Pept_M10A"/>
</dbReference>
<feature type="binding site" evidence="10">
    <location>
        <position position="159"/>
    </location>
    <ligand>
        <name>Ca(2+)</name>
        <dbReference type="ChEBI" id="CHEBI:29108"/>
        <label>2</label>
    </ligand>
</feature>
<evidence type="ECO:0000256" key="7">
    <source>
        <dbReference type="ARBA" id="ARBA00023049"/>
    </source>
</evidence>
<dbReference type="SUPFAM" id="SSF47090">
    <property type="entry name" value="PGBD-like"/>
    <property type="match status" value="1"/>
</dbReference>
<dbReference type="PRINTS" id="PR00138">
    <property type="entry name" value="MATRIXIN"/>
</dbReference>
<feature type="compositionally biased region" description="Pro residues" evidence="12">
    <location>
        <begin position="267"/>
        <end position="300"/>
    </location>
</feature>
<keyword evidence="6 9" id="KW-0862">Zinc</keyword>
<gene>
    <name evidence="15" type="ORF">MGAL_10B052238</name>
</gene>
<feature type="active site" evidence="8">
    <location>
        <position position="217"/>
    </location>
</feature>
<keyword evidence="4 13" id="KW-0732">Signal</keyword>
<protein>
    <recommendedName>
        <fullName evidence="14">Peptidase metallopeptidase domain-containing protein</fullName>
    </recommendedName>
</protein>
<feature type="binding site" evidence="10">
    <location>
        <position position="176"/>
    </location>
    <ligand>
        <name>Ca(2+)</name>
        <dbReference type="ChEBI" id="CHEBI:29108"/>
        <label>3</label>
    </ligand>
</feature>
<organism evidence="15 16">
    <name type="scientific">Mytilus galloprovincialis</name>
    <name type="common">Mediterranean mussel</name>
    <dbReference type="NCBI Taxonomy" id="29158"/>
    <lineage>
        <taxon>Eukaryota</taxon>
        <taxon>Metazoa</taxon>
        <taxon>Spiralia</taxon>
        <taxon>Lophotrochozoa</taxon>
        <taxon>Mollusca</taxon>
        <taxon>Bivalvia</taxon>
        <taxon>Autobranchia</taxon>
        <taxon>Pteriomorphia</taxon>
        <taxon>Mytilida</taxon>
        <taxon>Mytiloidea</taxon>
        <taxon>Mytilidae</taxon>
        <taxon>Mytilinae</taxon>
        <taxon>Mytilus</taxon>
    </lineage>
</organism>
<evidence type="ECO:0000256" key="1">
    <source>
        <dbReference type="ARBA" id="ARBA00010370"/>
    </source>
</evidence>
<evidence type="ECO:0000256" key="11">
    <source>
        <dbReference type="PROSITE-ProRule" id="PRU01011"/>
    </source>
</evidence>
<dbReference type="CDD" id="cd04278">
    <property type="entry name" value="ZnMc_MMP"/>
    <property type="match status" value="1"/>
</dbReference>
<dbReference type="InterPro" id="IPR006026">
    <property type="entry name" value="Peptidase_Metallo"/>
</dbReference>
<dbReference type="Gene3D" id="3.40.390.10">
    <property type="entry name" value="Collagenase (Catalytic Domain)"/>
    <property type="match status" value="1"/>
</dbReference>
<feature type="binding site" evidence="10">
    <location>
        <position position="350"/>
    </location>
    <ligand>
        <name>Ca(2+)</name>
        <dbReference type="ChEBI" id="CHEBI:29108"/>
        <label>5</label>
    </ligand>
</feature>
<dbReference type="InterPro" id="IPR001818">
    <property type="entry name" value="Pept_M10_metallopeptidase"/>
</dbReference>
<dbReference type="SUPFAM" id="SSF55486">
    <property type="entry name" value="Metalloproteases ('zincins'), catalytic domain"/>
    <property type="match status" value="1"/>
</dbReference>
<evidence type="ECO:0000256" key="9">
    <source>
        <dbReference type="PIRSR" id="PIRSR001191-2"/>
    </source>
</evidence>
<feature type="binding site" evidence="10">
    <location>
        <position position="196"/>
    </location>
    <ligand>
        <name>Ca(2+)</name>
        <dbReference type="ChEBI" id="CHEBI:29108"/>
        <label>3</label>
    </ligand>
</feature>
<keyword evidence="16" id="KW-1185">Reference proteome</keyword>
<dbReference type="Pfam" id="PF01471">
    <property type="entry name" value="PG_binding_1"/>
    <property type="match status" value="1"/>
</dbReference>
<dbReference type="PANTHER" id="PTHR10201:SF291">
    <property type="entry name" value="MATRIX METALLOPROTEINASE 1, ISOFORM C-RELATED"/>
    <property type="match status" value="1"/>
</dbReference>
<feature type="region of interest" description="Disordered" evidence="12">
    <location>
        <begin position="258"/>
        <end position="300"/>
    </location>
</feature>
<comment type="cofactor">
    <cofactor evidence="10">
        <name>Zn(2+)</name>
        <dbReference type="ChEBI" id="CHEBI:29105"/>
    </cofactor>
    <text evidence="10">Binds 2 Zn(2+) ions per subunit.</text>
</comment>
<feature type="signal peptide" evidence="13">
    <location>
        <begin position="1"/>
        <end position="15"/>
    </location>
</feature>
<evidence type="ECO:0000313" key="16">
    <source>
        <dbReference type="Proteomes" id="UP000596742"/>
    </source>
</evidence>
<dbReference type="InterPro" id="IPR036375">
    <property type="entry name" value="Hemopexin-like_dom_sf"/>
</dbReference>
<keyword evidence="2" id="KW-0645">Protease</keyword>
<feature type="binding site" evidence="10">
    <location>
        <position position="199"/>
    </location>
    <ligand>
        <name>Ca(2+)</name>
        <dbReference type="ChEBI" id="CHEBI:29108"/>
        <label>3</label>
    </ligand>
</feature>
<feature type="binding site" evidence="10">
    <location>
        <position position="194"/>
    </location>
    <ligand>
        <name>Zn(2+)</name>
        <dbReference type="ChEBI" id="CHEBI:29105"/>
        <label>1</label>
    </ligand>
</feature>
<dbReference type="InterPro" id="IPR024079">
    <property type="entry name" value="MetalloPept_cat_dom_sf"/>
</dbReference>
<evidence type="ECO:0000259" key="14">
    <source>
        <dbReference type="SMART" id="SM00235"/>
    </source>
</evidence>
<dbReference type="GO" id="GO:0006508">
    <property type="term" value="P:proteolysis"/>
    <property type="evidence" value="ECO:0007669"/>
    <property type="project" value="UniProtKB-KW"/>
</dbReference>
<evidence type="ECO:0000256" key="2">
    <source>
        <dbReference type="ARBA" id="ARBA00022670"/>
    </source>
</evidence>
<proteinExistence type="inferred from homology"/>
<name>A0A8B6G1S6_MYTGA</name>
<evidence type="ECO:0000256" key="4">
    <source>
        <dbReference type="ARBA" id="ARBA00022729"/>
    </source>
</evidence>